<protein>
    <submittedName>
        <fullName evidence="2">Polysaccharide deacetylase family protein</fullName>
    </submittedName>
</protein>
<dbReference type="Gene3D" id="3.20.20.370">
    <property type="entry name" value="Glycoside hydrolase/deacetylase"/>
    <property type="match status" value="1"/>
</dbReference>
<feature type="domain" description="NodB homology" evidence="1">
    <location>
        <begin position="73"/>
        <end position="259"/>
    </location>
</feature>
<reference evidence="2 3" key="1">
    <citation type="submission" date="2018-07" db="EMBL/GenBank/DDBJ databases">
        <title>Crenobacter cavernae sp. nov., isolated from a karst cave.</title>
        <authorList>
            <person name="Zhu H."/>
        </authorList>
    </citation>
    <scope>NUCLEOTIDE SEQUENCE [LARGE SCALE GENOMIC DNA]</scope>
    <source>
        <strain evidence="2 3">K1W11S-77</strain>
    </source>
</reference>
<evidence type="ECO:0000313" key="3">
    <source>
        <dbReference type="Proteomes" id="UP000254537"/>
    </source>
</evidence>
<dbReference type="CDD" id="cd10917">
    <property type="entry name" value="CE4_NodB_like_6s_7s"/>
    <property type="match status" value="1"/>
</dbReference>
<accession>A0A345Y4S4</accession>
<dbReference type="InterPro" id="IPR011330">
    <property type="entry name" value="Glyco_hydro/deAcase_b/a-brl"/>
</dbReference>
<dbReference type="InterPro" id="IPR050248">
    <property type="entry name" value="Polysacc_deacetylase_ArnD"/>
</dbReference>
<evidence type="ECO:0000313" key="2">
    <source>
        <dbReference type="EMBL" id="AXK38926.1"/>
    </source>
</evidence>
<dbReference type="PANTHER" id="PTHR10587:SF137">
    <property type="entry name" value="4-DEOXY-4-FORMAMIDO-L-ARABINOSE-PHOSPHOUNDECAPRENOL DEFORMYLASE ARND-RELATED"/>
    <property type="match status" value="1"/>
</dbReference>
<dbReference type="AlphaFoldDB" id="A0A345Y4S4"/>
<evidence type="ECO:0000259" key="1">
    <source>
        <dbReference type="PROSITE" id="PS51677"/>
    </source>
</evidence>
<name>A0A345Y4S4_9NEIS</name>
<dbReference type="RefSeq" id="WP_115432861.1">
    <property type="nucleotide sequence ID" value="NZ_CP031337.1"/>
</dbReference>
<dbReference type="KEGG" id="ccah:DWG20_05475"/>
<organism evidence="2 3">
    <name type="scientific">Crenobacter cavernae</name>
    <dbReference type="NCBI Taxonomy" id="2290923"/>
    <lineage>
        <taxon>Bacteria</taxon>
        <taxon>Pseudomonadati</taxon>
        <taxon>Pseudomonadota</taxon>
        <taxon>Betaproteobacteria</taxon>
        <taxon>Neisseriales</taxon>
        <taxon>Neisseriaceae</taxon>
        <taxon>Crenobacter</taxon>
    </lineage>
</organism>
<dbReference type="GO" id="GO:0005975">
    <property type="term" value="P:carbohydrate metabolic process"/>
    <property type="evidence" value="ECO:0007669"/>
    <property type="project" value="InterPro"/>
</dbReference>
<dbReference type="Proteomes" id="UP000254537">
    <property type="component" value="Chromosome"/>
</dbReference>
<proteinExistence type="predicted"/>
<dbReference type="Pfam" id="PF01522">
    <property type="entry name" value="Polysacc_deac_1"/>
    <property type="match status" value="1"/>
</dbReference>
<dbReference type="PANTHER" id="PTHR10587">
    <property type="entry name" value="GLYCOSYL TRANSFERASE-RELATED"/>
    <property type="match status" value="1"/>
</dbReference>
<gene>
    <name evidence="2" type="ORF">DWG20_05475</name>
</gene>
<dbReference type="OrthoDB" id="276604at2"/>
<dbReference type="GO" id="GO:0016810">
    <property type="term" value="F:hydrolase activity, acting on carbon-nitrogen (but not peptide) bonds"/>
    <property type="evidence" value="ECO:0007669"/>
    <property type="project" value="InterPro"/>
</dbReference>
<dbReference type="PROSITE" id="PS51677">
    <property type="entry name" value="NODB"/>
    <property type="match status" value="1"/>
</dbReference>
<dbReference type="InterPro" id="IPR002509">
    <property type="entry name" value="NODB_dom"/>
</dbReference>
<dbReference type="EMBL" id="CP031337">
    <property type="protein sequence ID" value="AXK38926.1"/>
    <property type="molecule type" value="Genomic_DNA"/>
</dbReference>
<sequence>MNKTWRPTPLIAASLALHAGAAGALLWQPGAWPWWLGSLVADHALLTAAGLWPRSRLLGPNWTRLPEAAAARSEVAVTIDDGPDPEATPRVLDLLDQAGARATFFCIGQQARRYPALCREIVARGHAVENHSQHHHHSFSLRGPRALAREVDAAQQTLAEITGVKPRFFRAPAGLRNPFLEPVLHRRDLTLASWTRRAFDTRQRDPARVLAILSRDLAGGDILLLHDAHAARTLSGQPVILDVLPGLLDAIRRQGLNTVTLAEALDGAANRIQS</sequence>
<dbReference type="SUPFAM" id="SSF88713">
    <property type="entry name" value="Glycoside hydrolase/deacetylase"/>
    <property type="match status" value="1"/>
</dbReference>